<dbReference type="GO" id="GO:0050918">
    <property type="term" value="P:positive chemotaxis"/>
    <property type="evidence" value="ECO:0007669"/>
    <property type="project" value="TreeGrafter"/>
</dbReference>
<protein>
    <recommendedName>
        <fullName evidence="4">Flagellar motor switch protein FliM</fullName>
    </recommendedName>
</protein>
<evidence type="ECO:0000256" key="7">
    <source>
        <dbReference type="ARBA" id="ARBA00022779"/>
    </source>
</evidence>
<dbReference type="GO" id="GO:0071978">
    <property type="term" value="P:bacterial-type flagellum-dependent swarming motility"/>
    <property type="evidence" value="ECO:0007669"/>
    <property type="project" value="TreeGrafter"/>
</dbReference>
<comment type="caution">
    <text evidence="12">The sequence shown here is derived from an EMBL/GenBank/DDBJ whole genome shotgun (WGS) entry which is preliminary data.</text>
</comment>
<evidence type="ECO:0000313" key="13">
    <source>
        <dbReference type="Proteomes" id="UP000264071"/>
    </source>
</evidence>
<evidence type="ECO:0000259" key="11">
    <source>
        <dbReference type="Pfam" id="PF01052"/>
    </source>
</evidence>
<dbReference type="Proteomes" id="UP000264071">
    <property type="component" value="Unassembled WGS sequence"/>
</dbReference>
<keyword evidence="6" id="KW-0145">Chemotaxis</keyword>
<organism evidence="12 13">
    <name type="scientific">Gemmatimonas aurantiaca</name>
    <dbReference type="NCBI Taxonomy" id="173480"/>
    <lineage>
        <taxon>Bacteria</taxon>
        <taxon>Pseudomonadati</taxon>
        <taxon>Gemmatimonadota</taxon>
        <taxon>Gemmatimonadia</taxon>
        <taxon>Gemmatimonadales</taxon>
        <taxon>Gemmatimonadaceae</taxon>
        <taxon>Gemmatimonas</taxon>
    </lineage>
</organism>
<dbReference type="AlphaFoldDB" id="A0A3D4V3R8"/>
<dbReference type="GO" id="GO:0009425">
    <property type="term" value="C:bacterial-type flagellum basal body"/>
    <property type="evidence" value="ECO:0007669"/>
    <property type="project" value="UniProtKB-SubCell"/>
</dbReference>
<dbReference type="CDD" id="cd17908">
    <property type="entry name" value="FliM"/>
    <property type="match status" value="1"/>
</dbReference>
<name>A0A3D4V3R8_9BACT</name>
<dbReference type="PANTHER" id="PTHR30034:SF6">
    <property type="entry name" value="YOP PROTEINS TRANSLOCATION PROTEIN Q"/>
    <property type="match status" value="1"/>
</dbReference>
<dbReference type="GO" id="GO:0003774">
    <property type="term" value="F:cytoskeletal motor activity"/>
    <property type="evidence" value="ECO:0007669"/>
    <property type="project" value="InterPro"/>
</dbReference>
<dbReference type="OMA" id="MRIEGRP"/>
<comment type="similarity">
    <text evidence="3">Belongs to the FliM family.</text>
</comment>
<comment type="subcellular location">
    <subcellularLocation>
        <location evidence="1">Bacterial flagellum basal body</location>
    </subcellularLocation>
    <subcellularLocation>
        <location evidence="2">Cell membrane</location>
        <topology evidence="2">Peripheral membrane protein</topology>
    </subcellularLocation>
</comment>
<evidence type="ECO:0000256" key="1">
    <source>
        <dbReference type="ARBA" id="ARBA00004117"/>
    </source>
</evidence>
<comment type="function">
    <text evidence="10">FliM is one of three proteins (FliG, FliN, FliM) that forms the rotor-mounted switch complex (C ring), located at the base of the basal body. This complex interacts with the CheY and CheZ chemotaxis proteins, in addition to contacting components of the motor that determine the direction of flagellar rotation.</text>
</comment>
<feature type="domain" description="Flagellar motor switch protein FliN-like C-terminal" evidence="11">
    <location>
        <begin position="249"/>
        <end position="318"/>
    </location>
</feature>
<dbReference type="Gene3D" id="2.30.330.10">
    <property type="entry name" value="SpoA-like"/>
    <property type="match status" value="1"/>
</dbReference>
<evidence type="ECO:0000256" key="6">
    <source>
        <dbReference type="ARBA" id="ARBA00022500"/>
    </source>
</evidence>
<keyword evidence="8" id="KW-0472">Membrane</keyword>
<dbReference type="EMBL" id="DPIY01000001">
    <property type="protein sequence ID" value="HCT55779.1"/>
    <property type="molecule type" value="Genomic_DNA"/>
</dbReference>
<evidence type="ECO:0000256" key="9">
    <source>
        <dbReference type="ARBA" id="ARBA00023143"/>
    </source>
</evidence>
<dbReference type="SUPFAM" id="SSF101801">
    <property type="entry name" value="Surface presentation of antigens (SPOA)"/>
    <property type="match status" value="1"/>
</dbReference>
<proteinExistence type="inferred from homology"/>
<evidence type="ECO:0000256" key="3">
    <source>
        <dbReference type="ARBA" id="ARBA00011049"/>
    </source>
</evidence>
<evidence type="ECO:0000256" key="5">
    <source>
        <dbReference type="ARBA" id="ARBA00022475"/>
    </source>
</evidence>
<evidence type="ECO:0000313" key="12">
    <source>
        <dbReference type="EMBL" id="HCT55779.1"/>
    </source>
</evidence>
<accession>A0A3D4V3R8</accession>
<evidence type="ECO:0000256" key="2">
    <source>
        <dbReference type="ARBA" id="ARBA00004202"/>
    </source>
</evidence>
<evidence type="ECO:0000256" key="10">
    <source>
        <dbReference type="ARBA" id="ARBA00025044"/>
    </source>
</evidence>
<evidence type="ECO:0000256" key="8">
    <source>
        <dbReference type="ARBA" id="ARBA00023136"/>
    </source>
</evidence>
<dbReference type="SUPFAM" id="SSF103039">
    <property type="entry name" value="CheC-like"/>
    <property type="match status" value="1"/>
</dbReference>
<sequence>MTSETLSQTDIDRLLGGASRGNAAASAGLDVQVYDFRRPHRVSKERLRTLEAMYERLVKGFEAWLISRVRGQIEVRLQSVEQFSFGEFTLSLPMPCSSYIFDIAGTGQKGVIDVGPEFSTYIVDRLFGGEGTGSALTRALTPIERMAVRNVADKITGLLQEIWQDHVAMDLNITGFESSPEILQVVNREDPVLVANVEVNTGSVSSLLLLCLPFSVLDKFFTSNGQQRLALLNTNEQEREATRQRSEAALRATKVPLTARLPDFQLSMRDLAQITEGSVIPTAIPKDARVLIRAGTQERFIGHAGRVNGNLAVRIVDALPSVSTPDSRTSA</sequence>
<dbReference type="Gene3D" id="3.40.1550.10">
    <property type="entry name" value="CheC-like"/>
    <property type="match status" value="1"/>
</dbReference>
<dbReference type="PRINTS" id="PR00955">
    <property type="entry name" value="FLGMOTORFLIM"/>
</dbReference>
<dbReference type="Pfam" id="PF02154">
    <property type="entry name" value="FliM"/>
    <property type="match status" value="1"/>
</dbReference>
<dbReference type="InterPro" id="IPR001689">
    <property type="entry name" value="Flag_FliM"/>
</dbReference>
<dbReference type="InterPro" id="IPR001543">
    <property type="entry name" value="FliN-like_C"/>
</dbReference>
<dbReference type="InterPro" id="IPR028976">
    <property type="entry name" value="CheC-like_sf"/>
</dbReference>
<keyword evidence="7" id="KW-0283">Flagellar rotation</keyword>
<reference evidence="12 13" key="1">
    <citation type="journal article" date="2018" name="Nat. Biotechnol.">
        <title>A standardized bacterial taxonomy based on genome phylogeny substantially revises the tree of life.</title>
        <authorList>
            <person name="Parks D.H."/>
            <person name="Chuvochina M."/>
            <person name="Waite D.W."/>
            <person name="Rinke C."/>
            <person name="Skarshewski A."/>
            <person name="Chaumeil P.A."/>
            <person name="Hugenholtz P."/>
        </authorList>
    </citation>
    <scope>NUCLEOTIDE SEQUENCE [LARGE SCALE GENOMIC DNA]</scope>
    <source>
        <strain evidence="12">UBA8844</strain>
    </source>
</reference>
<keyword evidence="5" id="KW-1003">Cell membrane</keyword>
<dbReference type="GO" id="GO:0005886">
    <property type="term" value="C:plasma membrane"/>
    <property type="evidence" value="ECO:0007669"/>
    <property type="project" value="UniProtKB-SubCell"/>
</dbReference>
<gene>
    <name evidence="12" type="ORF">DGD08_01060</name>
</gene>
<dbReference type="Pfam" id="PF01052">
    <property type="entry name" value="FliMN_C"/>
    <property type="match status" value="1"/>
</dbReference>
<dbReference type="PANTHER" id="PTHR30034">
    <property type="entry name" value="FLAGELLAR MOTOR SWITCH PROTEIN FLIM"/>
    <property type="match status" value="1"/>
</dbReference>
<dbReference type="PIRSF" id="PIRSF002888">
    <property type="entry name" value="FliM"/>
    <property type="match status" value="1"/>
</dbReference>
<keyword evidence="9" id="KW-0975">Bacterial flagellum</keyword>
<evidence type="ECO:0000256" key="4">
    <source>
        <dbReference type="ARBA" id="ARBA00021898"/>
    </source>
</evidence>
<dbReference type="InterPro" id="IPR036429">
    <property type="entry name" value="SpoA-like_sf"/>
</dbReference>